<dbReference type="GO" id="GO:0022857">
    <property type="term" value="F:transmembrane transporter activity"/>
    <property type="evidence" value="ECO:0007669"/>
    <property type="project" value="InterPro"/>
</dbReference>
<protein>
    <submittedName>
        <fullName evidence="8">Major facilitator superfamily domain-containing protein</fullName>
    </submittedName>
</protein>
<comment type="subcellular location">
    <subcellularLocation>
        <location evidence="1">Membrane</location>
        <topology evidence="1">Multi-pass membrane protein</topology>
    </subcellularLocation>
</comment>
<dbReference type="InterPro" id="IPR036259">
    <property type="entry name" value="MFS_trans_sf"/>
</dbReference>
<evidence type="ECO:0000256" key="6">
    <source>
        <dbReference type="SAM" id="Phobius"/>
    </source>
</evidence>
<dbReference type="GO" id="GO:0016020">
    <property type="term" value="C:membrane"/>
    <property type="evidence" value="ECO:0007669"/>
    <property type="project" value="UniProtKB-SubCell"/>
</dbReference>
<sequence length="193" mass="21336">MAEDLHLVGLQYNIAAAIFFIPYCLVEVPSNVLLKVFRPSRWIPFIMVLWGTIMTLMCLVNSYQGLVIARVSLGLAEGGLLPGLTYYISLWYPRQMQAKRIGTFISAAAVAGAFGGILAYGIQHLEGKPVFMDGSGLGLGFVYISFAYYGYADAITATVLFAFLAYFLIHDYPETATFLTEEEKTVRYADPGR</sequence>
<dbReference type="Proteomes" id="UP001201163">
    <property type="component" value="Unassembled WGS sequence"/>
</dbReference>
<proteinExistence type="predicted"/>
<evidence type="ECO:0000256" key="5">
    <source>
        <dbReference type="ARBA" id="ARBA00023136"/>
    </source>
</evidence>
<reference evidence="8" key="1">
    <citation type="submission" date="2022-01" db="EMBL/GenBank/DDBJ databases">
        <title>Comparative genomics reveals a dynamic genome evolution in the ectomycorrhizal milk-cap (Lactarius) mushrooms.</title>
        <authorList>
            <consortium name="DOE Joint Genome Institute"/>
            <person name="Lebreton A."/>
            <person name="Tang N."/>
            <person name="Kuo A."/>
            <person name="LaButti K."/>
            <person name="Drula E."/>
            <person name="Barry K."/>
            <person name="Clum A."/>
            <person name="Lipzen A."/>
            <person name="Mousain D."/>
            <person name="Ng V."/>
            <person name="Wang R."/>
            <person name="Wang X."/>
            <person name="Dai Y."/>
            <person name="Henrissat B."/>
            <person name="Grigoriev I.V."/>
            <person name="Guerin-Laguette A."/>
            <person name="Yu F."/>
            <person name="Martin F.M."/>
        </authorList>
    </citation>
    <scope>NUCLEOTIDE SEQUENCE</scope>
    <source>
        <strain evidence="8">QP</strain>
    </source>
</reference>
<dbReference type="SUPFAM" id="SSF103473">
    <property type="entry name" value="MFS general substrate transporter"/>
    <property type="match status" value="1"/>
</dbReference>
<feature type="transmembrane region" description="Helical" evidence="6">
    <location>
        <begin position="42"/>
        <end position="62"/>
    </location>
</feature>
<evidence type="ECO:0000313" key="8">
    <source>
        <dbReference type="EMBL" id="KAH8976381.1"/>
    </source>
</evidence>
<dbReference type="PROSITE" id="PS50850">
    <property type="entry name" value="MFS"/>
    <property type="match status" value="1"/>
</dbReference>
<name>A0AAD4L206_9AGAM</name>
<evidence type="ECO:0000256" key="4">
    <source>
        <dbReference type="ARBA" id="ARBA00022989"/>
    </source>
</evidence>
<keyword evidence="2" id="KW-0813">Transport</keyword>
<dbReference type="PANTHER" id="PTHR43791">
    <property type="entry name" value="PERMEASE-RELATED"/>
    <property type="match status" value="1"/>
</dbReference>
<keyword evidence="3 6" id="KW-0812">Transmembrane</keyword>
<keyword evidence="9" id="KW-1185">Reference proteome</keyword>
<evidence type="ECO:0000256" key="1">
    <source>
        <dbReference type="ARBA" id="ARBA00004141"/>
    </source>
</evidence>
<evidence type="ECO:0000256" key="2">
    <source>
        <dbReference type="ARBA" id="ARBA00022448"/>
    </source>
</evidence>
<feature type="domain" description="Major facilitator superfamily (MFS) profile" evidence="7">
    <location>
        <begin position="1"/>
        <end position="193"/>
    </location>
</feature>
<evidence type="ECO:0000256" key="3">
    <source>
        <dbReference type="ARBA" id="ARBA00022692"/>
    </source>
</evidence>
<comment type="caution">
    <text evidence="8">The sequence shown here is derived from an EMBL/GenBank/DDBJ whole genome shotgun (WGS) entry which is preliminary data.</text>
</comment>
<dbReference type="AlphaFoldDB" id="A0AAD4L206"/>
<feature type="transmembrane region" description="Helical" evidence="6">
    <location>
        <begin position="12"/>
        <end position="30"/>
    </location>
</feature>
<keyword evidence="5 6" id="KW-0472">Membrane</keyword>
<feature type="transmembrane region" description="Helical" evidence="6">
    <location>
        <begin position="142"/>
        <end position="169"/>
    </location>
</feature>
<accession>A0AAD4L206</accession>
<keyword evidence="4 6" id="KW-1133">Transmembrane helix</keyword>
<dbReference type="InterPro" id="IPR020846">
    <property type="entry name" value="MFS_dom"/>
</dbReference>
<evidence type="ECO:0000259" key="7">
    <source>
        <dbReference type="PROSITE" id="PS50850"/>
    </source>
</evidence>
<dbReference type="PANTHER" id="PTHR43791:SF18">
    <property type="entry name" value="NICOTINIC ACID TRANSPORTER TNA1, PUTATIVE (AFU_ORTHOLOGUE AFUA_3G03820)-RELATED"/>
    <property type="match status" value="1"/>
</dbReference>
<dbReference type="EMBL" id="JAKELL010000758">
    <property type="protein sequence ID" value="KAH8976381.1"/>
    <property type="molecule type" value="Genomic_DNA"/>
</dbReference>
<feature type="transmembrane region" description="Helical" evidence="6">
    <location>
        <begin position="101"/>
        <end position="122"/>
    </location>
</feature>
<dbReference type="Gene3D" id="1.20.1250.20">
    <property type="entry name" value="MFS general substrate transporter like domains"/>
    <property type="match status" value="1"/>
</dbReference>
<dbReference type="Pfam" id="PF07690">
    <property type="entry name" value="MFS_1"/>
    <property type="match status" value="1"/>
</dbReference>
<evidence type="ECO:0000313" key="9">
    <source>
        <dbReference type="Proteomes" id="UP001201163"/>
    </source>
</evidence>
<organism evidence="8 9">
    <name type="scientific">Lactarius akahatsu</name>
    <dbReference type="NCBI Taxonomy" id="416441"/>
    <lineage>
        <taxon>Eukaryota</taxon>
        <taxon>Fungi</taxon>
        <taxon>Dikarya</taxon>
        <taxon>Basidiomycota</taxon>
        <taxon>Agaricomycotina</taxon>
        <taxon>Agaricomycetes</taxon>
        <taxon>Russulales</taxon>
        <taxon>Russulaceae</taxon>
        <taxon>Lactarius</taxon>
    </lineage>
</organism>
<gene>
    <name evidence="8" type="ORF">EDB92DRAFT_1961761</name>
</gene>
<dbReference type="InterPro" id="IPR011701">
    <property type="entry name" value="MFS"/>
</dbReference>